<name>A0A418VIE0_RHOPL</name>
<dbReference type="SUPFAM" id="SSF141868">
    <property type="entry name" value="EAL domain-like"/>
    <property type="match status" value="1"/>
</dbReference>
<gene>
    <name evidence="3" type="ORF">D4Q52_08665</name>
</gene>
<dbReference type="InterPro" id="IPR029787">
    <property type="entry name" value="Nucleotide_cyclase"/>
</dbReference>
<dbReference type="PANTHER" id="PTHR33121:SF19">
    <property type="entry name" value="CYCLIC DI-GMP PHOSPHODIESTERASE PA2567"/>
    <property type="match status" value="1"/>
</dbReference>
<organism evidence="3 4">
    <name type="scientific">Rhodopseudomonas palustris</name>
    <dbReference type="NCBI Taxonomy" id="1076"/>
    <lineage>
        <taxon>Bacteria</taxon>
        <taxon>Pseudomonadati</taxon>
        <taxon>Pseudomonadota</taxon>
        <taxon>Alphaproteobacteria</taxon>
        <taxon>Hyphomicrobiales</taxon>
        <taxon>Nitrobacteraceae</taxon>
        <taxon>Rhodopseudomonas</taxon>
    </lineage>
</organism>
<dbReference type="Proteomes" id="UP000285523">
    <property type="component" value="Unassembled WGS sequence"/>
</dbReference>
<dbReference type="InterPro" id="IPR000160">
    <property type="entry name" value="GGDEF_dom"/>
</dbReference>
<dbReference type="InterPro" id="IPR001633">
    <property type="entry name" value="EAL_dom"/>
</dbReference>
<dbReference type="PROSITE" id="PS50887">
    <property type="entry name" value="GGDEF"/>
    <property type="match status" value="1"/>
</dbReference>
<feature type="domain" description="EAL" evidence="1">
    <location>
        <begin position="329"/>
        <end position="584"/>
    </location>
</feature>
<evidence type="ECO:0000313" key="3">
    <source>
        <dbReference type="EMBL" id="RJF75910.1"/>
    </source>
</evidence>
<dbReference type="SUPFAM" id="SSF55073">
    <property type="entry name" value="Nucleotide cyclase"/>
    <property type="match status" value="1"/>
</dbReference>
<evidence type="ECO:0000259" key="1">
    <source>
        <dbReference type="PROSITE" id="PS50883"/>
    </source>
</evidence>
<dbReference type="Gene3D" id="3.30.450.40">
    <property type="match status" value="1"/>
</dbReference>
<evidence type="ECO:0000313" key="4">
    <source>
        <dbReference type="Proteomes" id="UP000285523"/>
    </source>
</evidence>
<dbReference type="SMART" id="SM00052">
    <property type="entry name" value="EAL"/>
    <property type="match status" value="1"/>
</dbReference>
<sequence length="593" mass="65254">MSAGHNEAERLDALMRLRLLDTPPSETFDRITRTASKLFGLPIAAVSLTDSERQWFKSRIGVEHDSIPRDKAPCAEVAETRRVVVIPDLMADSCYSTSLLATQGVRFYAGAPLVTRDGHGLGALCVLGVEPRTASESELTALTDMAEMVMAQIELQHAFGRVDPVSGLPNRLQFFDDLMDLGRDPNDTQRIAVLVDLARIEQISNGTRVMGAGYVDDMVRVAARTIREALGPNRLAYHVGATQFAFLAPPDVDPSDYQDIVQDVLDGLPKGATDGFMVTAAIGLAPFSPGKTEPSVILRMAHSAALEARGSRDPVRIYSSEEDQVHARRFQLMREFGTALHEGGNQFKLVFQPRIDMSTGDCTGAEALMRWRHPLLGAVPPSEFIPIIEQTTLARETTNWVLENAIGQLGTWHAEGRQLTLSVNISAANLEETDLVQRIQLLLLKHRVRPSFLELELTESAVMRNSERSMWQLNAFRSAGVRLAIDDFGTGQSSLSYLQKLPMDVVKIDRSFIKELGTGAKPELLVNSMINLSHELNYRVVGEGVETAEIAEILRQLGCDEAQGYLFAKPMGAAEFESWLSASAERISQRIAS</sequence>
<dbReference type="PROSITE" id="PS50883">
    <property type="entry name" value="EAL"/>
    <property type="match status" value="1"/>
</dbReference>
<dbReference type="InterPro" id="IPR050706">
    <property type="entry name" value="Cyclic-di-GMP_PDE-like"/>
</dbReference>
<dbReference type="Pfam" id="PF01590">
    <property type="entry name" value="GAF"/>
    <property type="match status" value="1"/>
</dbReference>
<dbReference type="Pfam" id="PF00563">
    <property type="entry name" value="EAL"/>
    <property type="match status" value="1"/>
</dbReference>
<dbReference type="Gene3D" id="3.30.70.270">
    <property type="match status" value="1"/>
</dbReference>
<dbReference type="Pfam" id="PF00990">
    <property type="entry name" value="GGDEF"/>
    <property type="match status" value="1"/>
</dbReference>
<comment type="caution">
    <text evidence="3">The sequence shown here is derived from an EMBL/GenBank/DDBJ whole genome shotgun (WGS) entry which is preliminary data.</text>
</comment>
<dbReference type="GO" id="GO:0071111">
    <property type="term" value="F:cyclic-guanylate-specific phosphodiesterase activity"/>
    <property type="evidence" value="ECO:0007669"/>
    <property type="project" value="InterPro"/>
</dbReference>
<dbReference type="CDD" id="cd01948">
    <property type="entry name" value="EAL"/>
    <property type="match status" value="1"/>
</dbReference>
<dbReference type="InterPro" id="IPR043128">
    <property type="entry name" value="Rev_trsase/Diguanyl_cyclase"/>
</dbReference>
<dbReference type="InterPro" id="IPR035919">
    <property type="entry name" value="EAL_sf"/>
</dbReference>
<dbReference type="RefSeq" id="WP_119856237.1">
    <property type="nucleotide sequence ID" value="NZ_QYYD01000007.1"/>
</dbReference>
<dbReference type="OrthoDB" id="315417at2"/>
<dbReference type="InterPro" id="IPR003018">
    <property type="entry name" value="GAF"/>
</dbReference>
<protein>
    <submittedName>
        <fullName evidence="3">EAL domain-containing protein</fullName>
    </submittedName>
</protein>
<evidence type="ECO:0000259" key="2">
    <source>
        <dbReference type="PROSITE" id="PS50887"/>
    </source>
</evidence>
<proteinExistence type="predicted"/>
<dbReference type="Gene3D" id="3.20.20.450">
    <property type="entry name" value="EAL domain"/>
    <property type="match status" value="1"/>
</dbReference>
<reference evidence="3 4" key="1">
    <citation type="submission" date="2018-09" db="EMBL/GenBank/DDBJ databases">
        <title>Draft genome sequence of Rhodopseudomonas palustris 2.1.18.</title>
        <authorList>
            <person name="Robertson S.L."/>
            <person name="Meyer T.E."/>
            <person name="Kyndt J.A."/>
        </authorList>
    </citation>
    <scope>NUCLEOTIDE SEQUENCE [LARGE SCALE GENOMIC DNA]</scope>
    <source>
        <strain evidence="3 4">2.1.18</strain>
    </source>
</reference>
<dbReference type="SMART" id="SM00065">
    <property type="entry name" value="GAF"/>
    <property type="match status" value="1"/>
</dbReference>
<dbReference type="InterPro" id="IPR029016">
    <property type="entry name" value="GAF-like_dom_sf"/>
</dbReference>
<dbReference type="SMART" id="SM00267">
    <property type="entry name" value="GGDEF"/>
    <property type="match status" value="1"/>
</dbReference>
<dbReference type="EMBL" id="QYYD01000007">
    <property type="protein sequence ID" value="RJF75910.1"/>
    <property type="molecule type" value="Genomic_DNA"/>
</dbReference>
<accession>A0A418VIE0</accession>
<feature type="domain" description="GGDEF" evidence="2">
    <location>
        <begin position="188"/>
        <end position="320"/>
    </location>
</feature>
<dbReference type="PANTHER" id="PTHR33121">
    <property type="entry name" value="CYCLIC DI-GMP PHOSPHODIESTERASE PDEF"/>
    <property type="match status" value="1"/>
</dbReference>
<dbReference type="SUPFAM" id="SSF55781">
    <property type="entry name" value="GAF domain-like"/>
    <property type="match status" value="1"/>
</dbReference>
<dbReference type="AlphaFoldDB" id="A0A418VIE0"/>